<dbReference type="InterPro" id="IPR020476">
    <property type="entry name" value="Nudix_hydrolase"/>
</dbReference>
<dbReference type="Gene3D" id="3.90.79.10">
    <property type="entry name" value="Nucleoside Triphosphate Pyrophosphohydrolase"/>
    <property type="match status" value="1"/>
</dbReference>
<evidence type="ECO:0000256" key="9">
    <source>
        <dbReference type="ARBA" id="ARBA00023204"/>
    </source>
</evidence>
<keyword evidence="5 13" id="KW-0479">Metal-binding</keyword>
<dbReference type="PROSITE" id="PS51462">
    <property type="entry name" value="NUDIX"/>
    <property type="match status" value="1"/>
</dbReference>
<organism evidence="15 16">
    <name type="scientific">Romeriopsis navalis LEGE 11480</name>
    <dbReference type="NCBI Taxonomy" id="2777977"/>
    <lineage>
        <taxon>Bacteria</taxon>
        <taxon>Bacillati</taxon>
        <taxon>Cyanobacteriota</taxon>
        <taxon>Cyanophyceae</taxon>
        <taxon>Leptolyngbyales</taxon>
        <taxon>Leptolyngbyaceae</taxon>
        <taxon>Romeriopsis</taxon>
        <taxon>Romeriopsis navalis</taxon>
    </lineage>
</organism>
<evidence type="ECO:0000256" key="1">
    <source>
        <dbReference type="ARBA" id="ARBA00001946"/>
    </source>
</evidence>
<dbReference type="EMBL" id="JADEXQ010000187">
    <property type="protein sequence ID" value="MBE9033385.1"/>
    <property type="molecule type" value="Genomic_DNA"/>
</dbReference>
<dbReference type="AlphaFoldDB" id="A0A928VVK4"/>
<dbReference type="InterPro" id="IPR000086">
    <property type="entry name" value="NUDIX_hydrolase_dom"/>
</dbReference>
<evidence type="ECO:0000313" key="16">
    <source>
        <dbReference type="Proteomes" id="UP000625316"/>
    </source>
</evidence>
<comment type="similarity">
    <text evidence="2">Belongs to the Nudix hydrolase family.</text>
</comment>
<evidence type="ECO:0000313" key="15">
    <source>
        <dbReference type="EMBL" id="MBE9033385.1"/>
    </source>
</evidence>
<dbReference type="NCBIfam" id="TIGR00586">
    <property type="entry name" value="mutt"/>
    <property type="match status" value="1"/>
</dbReference>
<dbReference type="PROSITE" id="PS00893">
    <property type="entry name" value="NUDIX_BOX"/>
    <property type="match status" value="1"/>
</dbReference>
<keyword evidence="9" id="KW-0234">DNA repair</keyword>
<dbReference type="InterPro" id="IPR003561">
    <property type="entry name" value="Mutator_MutT"/>
</dbReference>
<feature type="binding site" evidence="13">
    <location>
        <position position="42"/>
    </location>
    <ligand>
        <name>Mg(2+)</name>
        <dbReference type="ChEBI" id="CHEBI:18420"/>
    </ligand>
</feature>
<dbReference type="FunFam" id="3.90.79.10:FF:000014">
    <property type="entry name" value="8-oxo-dGTP diphosphatase MutT"/>
    <property type="match status" value="1"/>
</dbReference>
<feature type="binding site" evidence="12">
    <location>
        <begin position="39"/>
        <end position="42"/>
    </location>
    <ligand>
        <name>8-oxo-dGTP</name>
        <dbReference type="ChEBI" id="CHEBI:77896"/>
    </ligand>
</feature>
<keyword evidence="4" id="KW-0235">DNA replication</keyword>
<dbReference type="InterPro" id="IPR015797">
    <property type="entry name" value="NUDIX_hydrolase-like_dom_sf"/>
</dbReference>
<feature type="binding site" evidence="12">
    <location>
        <position position="124"/>
    </location>
    <ligand>
        <name>8-oxo-dGTP</name>
        <dbReference type="ChEBI" id="CHEBI:77896"/>
    </ligand>
</feature>
<evidence type="ECO:0000256" key="4">
    <source>
        <dbReference type="ARBA" id="ARBA00022705"/>
    </source>
</evidence>
<dbReference type="GO" id="GO:0006281">
    <property type="term" value="P:DNA repair"/>
    <property type="evidence" value="ECO:0007669"/>
    <property type="project" value="UniProtKB-KW"/>
</dbReference>
<evidence type="ECO:0000256" key="11">
    <source>
        <dbReference type="ARBA" id="ARBA00038905"/>
    </source>
</evidence>
<sequence length="139" mass="15189">MTQATVPHKIIGVAVIWNDAGKILIDRRKPGGKMGGLWEFPGGKVEPGESIETCVAREVQEELGIEIAVGDSLMAIEHDYTDFKVTLNVHHCQHLSGEPQMIECDAIEWVTPAELDQFTFPEANGVIIKALQQQASPNG</sequence>
<evidence type="ECO:0000259" key="14">
    <source>
        <dbReference type="PROSITE" id="PS51462"/>
    </source>
</evidence>
<feature type="domain" description="Nudix hydrolase" evidence="14">
    <location>
        <begin position="6"/>
        <end position="135"/>
    </location>
</feature>
<comment type="cofactor">
    <cofactor evidence="1 13">
        <name>Mg(2+)</name>
        <dbReference type="ChEBI" id="CHEBI:18420"/>
    </cofactor>
</comment>
<dbReference type="InterPro" id="IPR020084">
    <property type="entry name" value="NUDIX_hydrolase_CS"/>
</dbReference>
<evidence type="ECO:0000256" key="12">
    <source>
        <dbReference type="PIRSR" id="PIRSR603561-1"/>
    </source>
</evidence>
<keyword evidence="3" id="KW-0515">Mutator protein</keyword>
<dbReference type="GO" id="GO:0035539">
    <property type="term" value="F:8-oxo-7,8-dihydrodeoxyguanosine triphosphate pyrophosphatase activity"/>
    <property type="evidence" value="ECO:0007669"/>
    <property type="project" value="UniProtKB-EC"/>
</dbReference>
<gene>
    <name evidence="15" type="primary">mutT</name>
    <name evidence="15" type="ORF">IQ266_26985</name>
</gene>
<keyword evidence="7" id="KW-0378">Hydrolase</keyword>
<evidence type="ECO:0000256" key="6">
    <source>
        <dbReference type="ARBA" id="ARBA00022763"/>
    </source>
</evidence>
<evidence type="ECO:0000256" key="3">
    <source>
        <dbReference type="ARBA" id="ARBA00022457"/>
    </source>
</evidence>
<evidence type="ECO:0000256" key="5">
    <source>
        <dbReference type="ARBA" id="ARBA00022723"/>
    </source>
</evidence>
<evidence type="ECO:0000256" key="13">
    <source>
        <dbReference type="PIRSR" id="PIRSR603561-2"/>
    </source>
</evidence>
<comment type="caution">
    <text evidence="15">The sequence shown here is derived from an EMBL/GenBank/DDBJ whole genome shotgun (WGS) entry which is preliminary data.</text>
</comment>
<evidence type="ECO:0000256" key="7">
    <source>
        <dbReference type="ARBA" id="ARBA00022801"/>
    </source>
</evidence>
<keyword evidence="8 13" id="KW-0460">Magnesium</keyword>
<dbReference type="EC" id="3.6.1.55" evidence="11"/>
<feature type="binding site" evidence="12">
    <location>
        <position position="28"/>
    </location>
    <ligand>
        <name>8-oxo-dGTP</name>
        <dbReference type="ChEBI" id="CHEBI:77896"/>
    </ligand>
</feature>
<dbReference type="GO" id="GO:0008413">
    <property type="term" value="F:8-oxo-7,8-dihydroguanosine triphosphate pyrophosphatase activity"/>
    <property type="evidence" value="ECO:0007669"/>
    <property type="project" value="InterPro"/>
</dbReference>
<accession>A0A928VVK4</accession>
<dbReference type="InterPro" id="IPR047127">
    <property type="entry name" value="MutT-like"/>
</dbReference>
<dbReference type="GO" id="GO:0044715">
    <property type="term" value="F:8-oxo-dGDP phosphatase activity"/>
    <property type="evidence" value="ECO:0007669"/>
    <property type="project" value="TreeGrafter"/>
</dbReference>
<dbReference type="PANTHER" id="PTHR47707">
    <property type="entry name" value="8-OXO-DGTP DIPHOSPHATASE"/>
    <property type="match status" value="1"/>
</dbReference>
<dbReference type="CDD" id="cd03425">
    <property type="entry name" value="NUDIX_MutT_NudA_like"/>
    <property type="match status" value="1"/>
</dbReference>
<dbReference type="InterPro" id="IPR029119">
    <property type="entry name" value="MutY_C"/>
</dbReference>
<comment type="catalytic activity">
    <reaction evidence="10">
        <text>8-oxo-dGTP + H2O = 8-oxo-dGMP + diphosphate + H(+)</text>
        <dbReference type="Rhea" id="RHEA:31575"/>
        <dbReference type="ChEBI" id="CHEBI:15377"/>
        <dbReference type="ChEBI" id="CHEBI:15378"/>
        <dbReference type="ChEBI" id="CHEBI:33019"/>
        <dbReference type="ChEBI" id="CHEBI:63224"/>
        <dbReference type="ChEBI" id="CHEBI:77896"/>
        <dbReference type="EC" id="3.6.1.55"/>
    </reaction>
</comment>
<dbReference type="SUPFAM" id="SSF55811">
    <property type="entry name" value="Nudix"/>
    <property type="match status" value="1"/>
</dbReference>
<dbReference type="GO" id="GO:0044716">
    <property type="term" value="F:8-oxo-GDP phosphatase activity"/>
    <property type="evidence" value="ECO:0007669"/>
    <property type="project" value="TreeGrafter"/>
</dbReference>
<dbReference type="Proteomes" id="UP000625316">
    <property type="component" value="Unassembled WGS sequence"/>
</dbReference>
<dbReference type="PRINTS" id="PR00502">
    <property type="entry name" value="NUDIXFAMILY"/>
</dbReference>
<reference evidence="15" key="1">
    <citation type="submission" date="2020-10" db="EMBL/GenBank/DDBJ databases">
        <authorList>
            <person name="Castelo-Branco R."/>
            <person name="Eusebio N."/>
            <person name="Adriana R."/>
            <person name="Vieira A."/>
            <person name="Brugerolle De Fraissinette N."/>
            <person name="Rezende De Castro R."/>
            <person name="Schneider M.P."/>
            <person name="Vasconcelos V."/>
            <person name="Leao P.N."/>
        </authorList>
    </citation>
    <scope>NUCLEOTIDE SEQUENCE</scope>
    <source>
        <strain evidence="15">LEGE 11480</strain>
    </source>
</reference>
<evidence type="ECO:0000256" key="10">
    <source>
        <dbReference type="ARBA" id="ARBA00035861"/>
    </source>
</evidence>
<feature type="binding site" evidence="13">
    <location>
        <position position="62"/>
    </location>
    <ligand>
        <name>Mg(2+)</name>
        <dbReference type="ChEBI" id="CHEBI:18420"/>
    </ligand>
</feature>
<protein>
    <recommendedName>
        <fullName evidence="11">8-oxo-dGTP diphosphatase</fullName>
        <ecNumber evidence="11">3.6.1.55</ecNumber>
    </recommendedName>
</protein>
<dbReference type="PANTHER" id="PTHR47707:SF1">
    <property type="entry name" value="NUDIX HYDROLASE FAMILY PROTEIN"/>
    <property type="match status" value="1"/>
</dbReference>
<dbReference type="RefSeq" id="WP_264328191.1">
    <property type="nucleotide sequence ID" value="NZ_JADEXQ010000187.1"/>
</dbReference>
<dbReference type="GO" id="GO:0046872">
    <property type="term" value="F:metal ion binding"/>
    <property type="evidence" value="ECO:0007669"/>
    <property type="project" value="UniProtKB-KW"/>
</dbReference>
<keyword evidence="16" id="KW-1185">Reference proteome</keyword>
<dbReference type="Pfam" id="PF14815">
    <property type="entry name" value="NUDIX_4"/>
    <property type="match status" value="1"/>
</dbReference>
<name>A0A928VVK4_9CYAN</name>
<dbReference type="GO" id="GO:0006260">
    <property type="term" value="P:DNA replication"/>
    <property type="evidence" value="ECO:0007669"/>
    <property type="project" value="UniProtKB-KW"/>
</dbReference>
<proteinExistence type="inferred from homology"/>
<evidence type="ECO:0000256" key="8">
    <source>
        <dbReference type="ARBA" id="ARBA00022842"/>
    </source>
</evidence>
<keyword evidence="6" id="KW-0227">DNA damage</keyword>
<evidence type="ECO:0000256" key="2">
    <source>
        <dbReference type="ARBA" id="ARBA00005582"/>
    </source>
</evidence>